<dbReference type="HOGENOM" id="CLU_017584_10_0_9"/>
<protein>
    <submittedName>
        <fullName evidence="5">Acetoin transport repressor</fullName>
    </submittedName>
</protein>
<dbReference type="eggNOG" id="COG1725">
    <property type="taxonomic scope" value="Bacteria"/>
</dbReference>
<evidence type="ECO:0000256" key="3">
    <source>
        <dbReference type="ARBA" id="ARBA00023163"/>
    </source>
</evidence>
<reference evidence="5 6" key="1">
    <citation type="journal article" date="2007" name="Proc. Natl. Acad. Sci. U.S.A.">
        <title>Genome and proteome of long-chain alkane degrading Geobacillus thermodenitrificans NG80-2 isolated from a deep-subsurface oil reservoir.</title>
        <authorList>
            <person name="Feng L."/>
            <person name="Wang W."/>
            <person name="Cheng J."/>
            <person name="Ren Y."/>
            <person name="Zhao G."/>
            <person name="Gao C."/>
            <person name="Tang Y."/>
            <person name="Liu X."/>
            <person name="Han W."/>
            <person name="Peng X."/>
            <person name="Liu R."/>
            <person name="Wang L."/>
        </authorList>
    </citation>
    <scope>NUCLEOTIDE SEQUENCE [LARGE SCALE GENOMIC DNA]</scope>
    <source>
        <strain evidence="5 6">NG80-2</strain>
    </source>
</reference>
<dbReference type="CDD" id="cd07377">
    <property type="entry name" value="WHTH_GntR"/>
    <property type="match status" value="1"/>
</dbReference>
<evidence type="ECO:0000313" key="5">
    <source>
        <dbReference type="EMBL" id="ABO66837.1"/>
    </source>
</evidence>
<dbReference type="InterPro" id="IPR036390">
    <property type="entry name" value="WH_DNA-bd_sf"/>
</dbReference>
<evidence type="ECO:0000313" key="6">
    <source>
        <dbReference type="Proteomes" id="UP000001578"/>
    </source>
</evidence>
<proteinExistence type="predicted"/>
<dbReference type="Gene3D" id="1.10.10.10">
    <property type="entry name" value="Winged helix-like DNA-binding domain superfamily/Winged helix DNA-binding domain"/>
    <property type="match status" value="1"/>
</dbReference>
<dbReference type="InterPro" id="IPR036388">
    <property type="entry name" value="WH-like_DNA-bd_sf"/>
</dbReference>
<dbReference type="SMART" id="SM00345">
    <property type="entry name" value="HTH_GNTR"/>
    <property type="match status" value="1"/>
</dbReference>
<feature type="domain" description="HTH gntR-type" evidence="4">
    <location>
        <begin position="16"/>
        <end position="84"/>
    </location>
</feature>
<dbReference type="PANTHER" id="PTHR38445">
    <property type="entry name" value="HTH-TYPE TRANSCRIPTIONAL REPRESSOR YTRA"/>
    <property type="match status" value="1"/>
</dbReference>
<dbReference type="PANTHER" id="PTHR38445:SF9">
    <property type="entry name" value="HTH-TYPE TRANSCRIPTIONAL REPRESSOR YTRA"/>
    <property type="match status" value="1"/>
</dbReference>
<organism evidence="5 6">
    <name type="scientific">Geobacillus thermodenitrificans (strain NG80-2)</name>
    <dbReference type="NCBI Taxonomy" id="420246"/>
    <lineage>
        <taxon>Bacteria</taxon>
        <taxon>Bacillati</taxon>
        <taxon>Bacillota</taxon>
        <taxon>Bacilli</taxon>
        <taxon>Bacillales</taxon>
        <taxon>Anoxybacillaceae</taxon>
        <taxon>Geobacillus</taxon>
    </lineage>
</organism>
<evidence type="ECO:0000259" key="4">
    <source>
        <dbReference type="PROSITE" id="PS50949"/>
    </source>
</evidence>
<dbReference type="Pfam" id="PF00392">
    <property type="entry name" value="GntR"/>
    <property type="match status" value="1"/>
</dbReference>
<dbReference type="EMBL" id="CP000557">
    <property type="protein sequence ID" value="ABO66837.1"/>
    <property type="molecule type" value="Genomic_DNA"/>
</dbReference>
<keyword evidence="3" id="KW-0804">Transcription</keyword>
<keyword evidence="2" id="KW-0238">DNA-binding</keyword>
<name>A4IND3_GEOTN</name>
<keyword evidence="1" id="KW-0805">Transcription regulation</keyword>
<gene>
    <name evidence="5" type="ordered locus">GTNG_1467</name>
</gene>
<dbReference type="Proteomes" id="UP000001578">
    <property type="component" value="Chromosome"/>
</dbReference>
<accession>A4IND3</accession>
<dbReference type="GO" id="GO:0003700">
    <property type="term" value="F:DNA-binding transcription factor activity"/>
    <property type="evidence" value="ECO:0007669"/>
    <property type="project" value="InterPro"/>
</dbReference>
<sequence>MRGGGEMFELDVRSRQPIYEQLIEKMKEMIVRELWQPHDQLPSVRAMAKQLMVNPNTIQKAYRELERDGWIYSVPGKGSFVASRPKEPNAEAIAAVHEQFIRLVKEARFLGVTNEQLWQWIIEGEEEEENNDSTRRRDENV</sequence>
<evidence type="ECO:0000256" key="2">
    <source>
        <dbReference type="ARBA" id="ARBA00023125"/>
    </source>
</evidence>
<dbReference type="PROSITE" id="PS50949">
    <property type="entry name" value="HTH_GNTR"/>
    <property type="match status" value="1"/>
</dbReference>
<dbReference type="AlphaFoldDB" id="A4IND3"/>
<dbReference type="InterPro" id="IPR000524">
    <property type="entry name" value="Tscrpt_reg_HTH_GntR"/>
</dbReference>
<dbReference type="KEGG" id="gtn:GTNG_1467"/>
<evidence type="ECO:0000256" key="1">
    <source>
        <dbReference type="ARBA" id="ARBA00023015"/>
    </source>
</evidence>
<dbReference type="SUPFAM" id="SSF46785">
    <property type="entry name" value="Winged helix' DNA-binding domain"/>
    <property type="match status" value="1"/>
</dbReference>
<dbReference type="GO" id="GO:0003677">
    <property type="term" value="F:DNA binding"/>
    <property type="evidence" value="ECO:0007669"/>
    <property type="project" value="UniProtKB-KW"/>
</dbReference>